<dbReference type="GO" id="GO:0004803">
    <property type="term" value="F:transposase activity"/>
    <property type="evidence" value="ECO:0007669"/>
    <property type="project" value="InterPro"/>
</dbReference>
<reference evidence="2 3" key="1">
    <citation type="submission" date="2019-06" db="EMBL/GenBank/DDBJ databases">
        <title>Tsukamurella conjunctivitidis sp. nov., Tsukamurella assacharolytica sp. nov. and Tsukamurella sputae sp. nov. isolated from patients with conjunctivitis, bacteraemia (lymphoma) and respiratory infection (sputum) in Hong Kong.</title>
        <authorList>
            <person name="Teng J.L.L."/>
            <person name="Lee H.H."/>
            <person name="Fong J.Y.H."/>
            <person name="Fok K.M.N."/>
            <person name="Lau S.K.P."/>
            <person name="Woo P.C.Y."/>
        </authorList>
    </citation>
    <scope>NUCLEOTIDE SEQUENCE [LARGE SCALE GENOMIC DNA]</scope>
    <source>
        <strain evidence="2 3">HKU72</strain>
    </source>
</reference>
<dbReference type="GO" id="GO:0003677">
    <property type="term" value="F:DNA binding"/>
    <property type="evidence" value="ECO:0007669"/>
    <property type="project" value="InterPro"/>
</dbReference>
<dbReference type="Proteomes" id="UP000319375">
    <property type="component" value="Unassembled WGS sequence"/>
</dbReference>
<proteinExistence type="predicted"/>
<evidence type="ECO:0000259" key="1">
    <source>
        <dbReference type="Pfam" id="PF02371"/>
    </source>
</evidence>
<dbReference type="Pfam" id="PF02371">
    <property type="entry name" value="Transposase_20"/>
    <property type="match status" value="1"/>
</dbReference>
<dbReference type="EMBL" id="VIGX01000024">
    <property type="protein sequence ID" value="TWS25696.1"/>
    <property type="molecule type" value="Genomic_DNA"/>
</dbReference>
<feature type="domain" description="Transposase IS116/IS110/IS902 C-terminal" evidence="1">
    <location>
        <begin position="30"/>
        <end position="85"/>
    </location>
</feature>
<dbReference type="AlphaFoldDB" id="A0A5C5RRK1"/>
<organism evidence="2 3">
    <name type="scientific">Tsukamurella conjunctivitidis</name>
    <dbReference type="NCBI Taxonomy" id="2592068"/>
    <lineage>
        <taxon>Bacteria</taxon>
        <taxon>Bacillati</taxon>
        <taxon>Actinomycetota</taxon>
        <taxon>Actinomycetes</taxon>
        <taxon>Mycobacteriales</taxon>
        <taxon>Tsukamurellaceae</taxon>
        <taxon>Tsukamurella</taxon>
    </lineage>
</organism>
<keyword evidence="3" id="KW-1185">Reference proteome</keyword>
<protein>
    <submittedName>
        <fullName evidence="2">Transposase</fullName>
    </submittedName>
</protein>
<sequence length="94" mass="10816">MRRYAETKLPGLLTEFGMCPPRKIFAKRATKKINQFDSSRHLGRWLGLERSESTEGSSSCSTQVTRRPRLRESTATCAALWVRRSHLWSYSVPT</sequence>
<dbReference type="InterPro" id="IPR003346">
    <property type="entry name" value="Transposase_20"/>
</dbReference>
<gene>
    <name evidence="2" type="ORF">FK530_22485</name>
</gene>
<dbReference type="GO" id="GO:0006313">
    <property type="term" value="P:DNA transposition"/>
    <property type="evidence" value="ECO:0007669"/>
    <property type="project" value="InterPro"/>
</dbReference>
<evidence type="ECO:0000313" key="3">
    <source>
        <dbReference type="Proteomes" id="UP000319375"/>
    </source>
</evidence>
<comment type="caution">
    <text evidence="2">The sequence shown here is derived from an EMBL/GenBank/DDBJ whole genome shotgun (WGS) entry which is preliminary data.</text>
</comment>
<name>A0A5C5RRK1_9ACTN</name>
<evidence type="ECO:0000313" key="2">
    <source>
        <dbReference type="EMBL" id="TWS25696.1"/>
    </source>
</evidence>
<accession>A0A5C5RRK1</accession>